<reference evidence="7 8" key="1">
    <citation type="journal article" date="2017" name="Water Res.">
        <title>Discovery and metagenomic analysis of an anammox bacterial enrichment related to Candidatus "Brocadia caroliniensis" in a full-scale glycerol-fed nitritation-denitritation separate centrate treatment process.</title>
        <authorList>
            <person name="Park H."/>
            <person name="Brotto A.C."/>
            <person name="van Loosdrecht M.C."/>
            <person name="Chandran K."/>
        </authorList>
    </citation>
    <scope>NUCLEOTIDE SEQUENCE [LARGE SCALE GENOMIC DNA]</scope>
    <source>
        <strain evidence="7">26THWARD</strain>
    </source>
</reference>
<dbReference type="NCBIfam" id="TIGR00254">
    <property type="entry name" value="GGDEF"/>
    <property type="match status" value="1"/>
</dbReference>
<dbReference type="SUPFAM" id="SSF109604">
    <property type="entry name" value="HD-domain/PDEase-like"/>
    <property type="match status" value="1"/>
</dbReference>
<dbReference type="InterPro" id="IPR029787">
    <property type="entry name" value="Nucleotide_cyclase"/>
</dbReference>
<dbReference type="InterPro" id="IPR037522">
    <property type="entry name" value="HD_GYP_dom"/>
</dbReference>
<dbReference type="Gene3D" id="3.40.50.2300">
    <property type="match status" value="1"/>
</dbReference>
<dbReference type="InterPro" id="IPR011006">
    <property type="entry name" value="CheY-like_superfamily"/>
</dbReference>
<dbReference type="Gene3D" id="3.30.70.270">
    <property type="match status" value="1"/>
</dbReference>
<dbReference type="PROSITE" id="PS51832">
    <property type="entry name" value="HD_GYP"/>
    <property type="match status" value="1"/>
</dbReference>
<evidence type="ECO:0000313" key="8">
    <source>
        <dbReference type="Proteomes" id="UP000189681"/>
    </source>
</evidence>
<dbReference type="GO" id="GO:0000160">
    <property type="term" value="P:phosphorelay signal transduction system"/>
    <property type="evidence" value="ECO:0007669"/>
    <property type="project" value="InterPro"/>
</dbReference>
<feature type="domain" description="GGDEF" evidence="5">
    <location>
        <begin position="169"/>
        <end position="303"/>
    </location>
</feature>
<evidence type="ECO:0000256" key="3">
    <source>
        <dbReference type="PROSITE-ProRule" id="PRU00169"/>
    </source>
</evidence>
<dbReference type="PROSITE" id="PS50110">
    <property type="entry name" value="RESPONSE_REGULATORY"/>
    <property type="match status" value="1"/>
</dbReference>
<dbReference type="SUPFAM" id="SSF55073">
    <property type="entry name" value="Nucleotide cyclase"/>
    <property type="match status" value="1"/>
</dbReference>
<keyword evidence="3" id="KW-0597">Phosphoprotein</keyword>
<dbReference type="EC" id="2.7.7.65" evidence="1"/>
<evidence type="ECO:0000259" key="5">
    <source>
        <dbReference type="PROSITE" id="PS50887"/>
    </source>
</evidence>
<sequence length="544" mass="62226">MNILIAEDEDIARLRLEKFLEDMKYEVVLCKNGLDAWKVIQSENAPNLLILDRMMPGMDGIEICRRVREQAREPYTYILLLTSKGEMKDILSGMEAGADDYLTKPFNQNELRMRLNVGKRIVEMNKELLETRNVLRKKAIYDELTGLHNRHYMTEILEKEYARALRHQTDLSCLLLDIDYFKVINDTFGHSFGDFVMREFSACLKQTVREYDFIFRYGGEEFLILLPNTGIDGALNVAEKIRVTCESKTYSDGTNSTIATVSIGVASVKHHQPSESNKLIAFADKALYRSKSDGRNRVSVYLKDVSVKFREDELCEARDFNYLKENFSSVLEKTKKASIQSVCLMVRNLGDPQYQKHNQQVLQYFELIGERFNLPPSIVESFKNAAQLHDNFKFMLEKPLSSKSTGLSTSEKSEIESQPDMMAELTGLFDFFANERSILQHHHENYDGSGYPVGLKGNEIPLGARIFAIVDALAAMVSERPFRECFPHEKVIEEFADNAGSQFDPKLVFLLFDIVEKQGLLSVPEAVLTKAKEKVRETMAKCQP</sequence>
<evidence type="ECO:0000259" key="4">
    <source>
        <dbReference type="PROSITE" id="PS50110"/>
    </source>
</evidence>
<protein>
    <recommendedName>
        <fullName evidence="1">diguanylate cyclase</fullName>
        <ecNumber evidence="1">2.7.7.65</ecNumber>
    </recommendedName>
</protein>
<evidence type="ECO:0000259" key="6">
    <source>
        <dbReference type="PROSITE" id="PS51832"/>
    </source>
</evidence>
<dbReference type="Pfam" id="PF00072">
    <property type="entry name" value="Response_reg"/>
    <property type="match status" value="1"/>
</dbReference>
<dbReference type="AlphaFoldDB" id="A0A1V4AVF1"/>
<dbReference type="EMBL" id="AYTS01000044">
    <property type="protein sequence ID" value="OOP57112.1"/>
    <property type="molecule type" value="Genomic_DNA"/>
</dbReference>
<dbReference type="Pfam" id="PF00990">
    <property type="entry name" value="GGDEF"/>
    <property type="match status" value="1"/>
</dbReference>
<feature type="domain" description="Response regulatory" evidence="4">
    <location>
        <begin position="2"/>
        <end position="119"/>
    </location>
</feature>
<dbReference type="InterPro" id="IPR050469">
    <property type="entry name" value="Diguanylate_Cyclase"/>
</dbReference>
<gene>
    <name evidence="7" type="ORF">AYP45_05330</name>
</gene>
<dbReference type="GO" id="GO:0052621">
    <property type="term" value="F:diguanylate cyclase activity"/>
    <property type="evidence" value="ECO:0007669"/>
    <property type="project" value="UniProtKB-EC"/>
</dbReference>
<dbReference type="SMART" id="SM00267">
    <property type="entry name" value="GGDEF"/>
    <property type="match status" value="1"/>
</dbReference>
<dbReference type="CDD" id="cd01949">
    <property type="entry name" value="GGDEF"/>
    <property type="match status" value="1"/>
</dbReference>
<dbReference type="InterPro" id="IPR043128">
    <property type="entry name" value="Rev_trsase/Diguanyl_cyclase"/>
</dbReference>
<dbReference type="InterPro" id="IPR001789">
    <property type="entry name" value="Sig_transdc_resp-reg_receiver"/>
</dbReference>
<evidence type="ECO:0000256" key="2">
    <source>
        <dbReference type="ARBA" id="ARBA00034247"/>
    </source>
</evidence>
<feature type="modified residue" description="4-aspartylphosphate" evidence="3">
    <location>
        <position position="52"/>
    </location>
</feature>
<dbReference type="InterPro" id="IPR003607">
    <property type="entry name" value="HD/PDEase_dom"/>
</dbReference>
<dbReference type="Gene3D" id="1.10.3210.10">
    <property type="entry name" value="Hypothetical protein af1432"/>
    <property type="match status" value="1"/>
</dbReference>
<dbReference type="CDD" id="cd17574">
    <property type="entry name" value="REC_OmpR"/>
    <property type="match status" value="1"/>
</dbReference>
<dbReference type="PANTHER" id="PTHR45138:SF9">
    <property type="entry name" value="DIGUANYLATE CYCLASE DGCM-RELATED"/>
    <property type="match status" value="1"/>
</dbReference>
<feature type="domain" description="HD-GYP" evidence="6">
    <location>
        <begin position="331"/>
        <end position="527"/>
    </location>
</feature>
<dbReference type="CDD" id="cd00077">
    <property type="entry name" value="HDc"/>
    <property type="match status" value="1"/>
</dbReference>
<organism evidence="7 8">
    <name type="scientific">Candidatus Brocadia carolinensis</name>
    <dbReference type="NCBI Taxonomy" id="1004156"/>
    <lineage>
        <taxon>Bacteria</taxon>
        <taxon>Pseudomonadati</taxon>
        <taxon>Planctomycetota</taxon>
        <taxon>Candidatus Brocadiia</taxon>
        <taxon>Candidatus Brocadiales</taxon>
        <taxon>Candidatus Brocadiaceae</taxon>
        <taxon>Candidatus Brocadia</taxon>
    </lineage>
</organism>
<dbReference type="SUPFAM" id="SSF52172">
    <property type="entry name" value="CheY-like"/>
    <property type="match status" value="1"/>
</dbReference>
<dbReference type="GO" id="GO:0005886">
    <property type="term" value="C:plasma membrane"/>
    <property type="evidence" value="ECO:0007669"/>
    <property type="project" value="TreeGrafter"/>
</dbReference>
<evidence type="ECO:0000256" key="1">
    <source>
        <dbReference type="ARBA" id="ARBA00012528"/>
    </source>
</evidence>
<dbReference type="PROSITE" id="PS50887">
    <property type="entry name" value="GGDEF"/>
    <property type="match status" value="1"/>
</dbReference>
<proteinExistence type="predicted"/>
<comment type="catalytic activity">
    <reaction evidence="2">
        <text>2 GTP = 3',3'-c-di-GMP + 2 diphosphate</text>
        <dbReference type="Rhea" id="RHEA:24898"/>
        <dbReference type="ChEBI" id="CHEBI:33019"/>
        <dbReference type="ChEBI" id="CHEBI:37565"/>
        <dbReference type="ChEBI" id="CHEBI:58805"/>
        <dbReference type="EC" id="2.7.7.65"/>
    </reaction>
</comment>
<dbReference type="GO" id="GO:0043709">
    <property type="term" value="P:cell adhesion involved in single-species biofilm formation"/>
    <property type="evidence" value="ECO:0007669"/>
    <property type="project" value="TreeGrafter"/>
</dbReference>
<name>A0A1V4AVF1_9BACT</name>
<evidence type="ECO:0000313" key="7">
    <source>
        <dbReference type="EMBL" id="OOP57112.1"/>
    </source>
</evidence>
<dbReference type="SMART" id="SM00448">
    <property type="entry name" value="REC"/>
    <property type="match status" value="1"/>
</dbReference>
<dbReference type="Proteomes" id="UP000189681">
    <property type="component" value="Unassembled WGS sequence"/>
</dbReference>
<dbReference type="PANTHER" id="PTHR45138">
    <property type="entry name" value="REGULATORY COMPONENTS OF SENSORY TRANSDUCTION SYSTEM"/>
    <property type="match status" value="1"/>
</dbReference>
<dbReference type="GO" id="GO:1902201">
    <property type="term" value="P:negative regulation of bacterial-type flagellum-dependent cell motility"/>
    <property type="evidence" value="ECO:0007669"/>
    <property type="project" value="TreeGrafter"/>
</dbReference>
<comment type="caution">
    <text evidence="7">The sequence shown here is derived from an EMBL/GenBank/DDBJ whole genome shotgun (WGS) entry which is preliminary data.</text>
</comment>
<dbReference type="Pfam" id="PF13487">
    <property type="entry name" value="HD_5"/>
    <property type="match status" value="1"/>
</dbReference>
<dbReference type="InterPro" id="IPR000160">
    <property type="entry name" value="GGDEF_dom"/>
</dbReference>
<dbReference type="FunFam" id="3.30.70.270:FF:000001">
    <property type="entry name" value="Diguanylate cyclase domain protein"/>
    <property type="match status" value="1"/>
</dbReference>
<accession>A0A1V4AVF1</accession>
<dbReference type="STRING" id="1004156.AYP45_05330"/>